<keyword evidence="6 14" id="KW-0812">Transmembrane</keyword>
<dbReference type="PANTHER" id="PTHR33445">
    <property type="entry name" value="ATP SYNTHASE SUBUNIT B', CHLOROPLASTIC"/>
    <property type="match status" value="1"/>
</dbReference>
<keyword evidence="7 14" id="KW-0375">Hydrogen ion transport</keyword>
<keyword evidence="11 14" id="KW-0066">ATP synthesis</keyword>
<name>A0ABV3D8Y7_9ACTN</name>
<dbReference type="CDD" id="cd06503">
    <property type="entry name" value="ATP-synt_Fo_b"/>
    <property type="match status" value="1"/>
</dbReference>
<comment type="subcellular location">
    <subcellularLocation>
        <location evidence="1 14">Cell membrane</location>
        <topology evidence="1 14">Single-pass membrane protein</topology>
    </subcellularLocation>
</comment>
<evidence type="ECO:0000256" key="8">
    <source>
        <dbReference type="ARBA" id="ARBA00022989"/>
    </source>
</evidence>
<reference evidence="17 18" key="1">
    <citation type="submission" date="2024-06" db="EMBL/GenBank/DDBJ databases">
        <title>The Natural Products Discovery Center: Release of the First 8490 Sequenced Strains for Exploring Actinobacteria Biosynthetic Diversity.</title>
        <authorList>
            <person name="Kalkreuter E."/>
            <person name="Kautsar S.A."/>
            <person name="Yang D."/>
            <person name="Bader C.D."/>
            <person name="Teijaro C.N."/>
            <person name="Fluegel L."/>
            <person name="Davis C.M."/>
            <person name="Simpson J.R."/>
            <person name="Lauterbach L."/>
            <person name="Steele A.D."/>
            <person name="Gui C."/>
            <person name="Meng S."/>
            <person name="Li G."/>
            <person name="Viehrig K."/>
            <person name="Ye F."/>
            <person name="Su P."/>
            <person name="Kiefer A.F."/>
            <person name="Nichols A."/>
            <person name="Cepeda A.J."/>
            <person name="Yan W."/>
            <person name="Fan B."/>
            <person name="Jiang Y."/>
            <person name="Adhikari A."/>
            <person name="Zheng C.-J."/>
            <person name="Schuster L."/>
            <person name="Cowan T.M."/>
            <person name="Smanski M.J."/>
            <person name="Chevrette M.G."/>
            <person name="De Carvalho L.P.S."/>
            <person name="Shen B."/>
        </authorList>
    </citation>
    <scope>NUCLEOTIDE SEQUENCE [LARGE SCALE GENOMIC DNA]</scope>
    <source>
        <strain evidence="17 18">NPDC048946</strain>
    </source>
</reference>
<keyword evidence="4 14" id="KW-1003">Cell membrane</keyword>
<dbReference type="EMBL" id="JBEZFP010000002">
    <property type="protein sequence ID" value="MEU8132203.1"/>
    <property type="molecule type" value="Genomic_DNA"/>
</dbReference>
<comment type="subunit">
    <text evidence="13 14">F-type ATPases have 2 components, F(1) - the catalytic core - and F(0) - the membrane proton channel. F(1) has five subunits: alpha(3), beta(3), gamma(1), delta(1), epsilon(1). F(0) has three main subunits: a(1), b(2) and c(10-14). The alpha and beta chains form an alternating ring which encloses part of the gamma chain. F(1) is attached to F(0) by a central stalk formed by the gamma and epsilon chains, while a peripheral stalk is formed by the delta and b chains.</text>
</comment>
<organism evidence="17 18">
    <name type="scientific">Streptodolium elevatio</name>
    <dbReference type="NCBI Taxonomy" id="3157996"/>
    <lineage>
        <taxon>Bacteria</taxon>
        <taxon>Bacillati</taxon>
        <taxon>Actinomycetota</taxon>
        <taxon>Actinomycetes</taxon>
        <taxon>Kitasatosporales</taxon>
        <taxon>Streptomycetaceae</taxon>
        <taxon>Streptodolium</taxon>
    </lineage>
</organism>
<evidence type="ECO:0000256" key="15">
    <source>
        <dbReference type="RuleBase" id="RU003848"/>
    </source>
</evidence>
<evidence type="ECO:0000256" key="7">
    <source>
        <dbReference type="ARBA" id="ARBA00022781"/>
    </source>
</evidence>
<evidence type="ECO:0000256" key="11">
    <source>
        <dbReference type="ARBA" id="ARBA00023310"/>
    </source>
</evidence>
<dbReference type="PANTHER" id="PTHR33445:SF1">
    <property type="entry name" value="ATP SYNTHASE SUBUNIT B"/>
    <property type="match status" value="1"/>
</dbReference>
<dbReference type="InterPro" id="IPR002146">
    <property type="entry name" value="ATP_synth_b/b'su_bac/chlpt"/>
</dbReference>
<comment type="similarity">
    <text evidence="2 14 15">Belongs to the ATPase B chain family.</text>
</comment>
<evidence type="ECO:0000256" key="1">
    <source>
        <dbReference type="ARBA" id="ARBA00004162"/>
    </source>
</evidence>
<dbReference type="InterPro" id="IPR050059">
    <property type="entry name" value="ATP_synthase_B_chain"/>
</dbReference>
<feature type="coiled-coil region" evidence="16">
    <location>
        <begin position="44"/>
        <end position="92"/>
    </location>
</feature>
<keyword evidence="9 14" id="KW-0406">Ion transport</keyword>
<evidence type="ECO:0000313" key="17">
    <source>
        <dbReference type="EMBL" id="MEU8132203.1"/>
    </source>
</evidence>
<evidence type="ECO:0000256" key="14">
    <source>
        <dbReference type="HAMAP-Rule" id="MF_01398"/>
    </source>
</evidence>
<dbReference type="HAMAP" id="MF_01398">
    <property type="entry name" value="ATP_synth_b_bprime"/>
    <property type="match status" value="1"/>
</dbReference>
<dbReference type="InterPro" id="IPR028987">
    <property type="entry name" value="ATP_synth_B-like_membr_sf"/>
</dbReference>
<keyword evidence="5 14" id="KW-0138">CF(0)</keyword>
<keyword evidence="10 14" id="KW-0472">Membrane</keyword>
<keyword evidence="16" id="KW-0175">Coiled coil</keyword>
<keyword evidence="18" id="KW-1185">Reference proteome</keyword>
<dbReference type="RefSeq" id="WP_358347637.1">
    <property type="nucleotide sequence ID" value="NZ_JBEZFP010000002.1"/>
</dbReference>
<dbReference type="Gene3D" id="1.20.5.620">
    <property type="entry name" value="F1F0 ATP synthase subunit B, membrane domain"/>
    <property type="match status" value="1"/>
</dbReference>
<feature type="transmembrane region" description="Helical" evidence="14">
    <location>
        <begin position="21"/>
        <end position="40"/>
    </location>
</feature>
<comment type="function">
    <text evidence="12 14">F(1)F(0) ATP synthase produces ATP from ADP in the presence of a proton or sodium gradient. F-type ATPases consist of two structural domains, F(1) containing the extramembraneous catalytic core and F(0) containing the membrane proton channel, linked together by a central stalk and a peripheral stalk. During catalysis, ATP synthesis in the catalytic domain of F(1) is coupled via a rotary mechanism of the central stalk subunits to proton translocation.</text>
</comment>
<evidence type="ECO:0000256" key="12">
    <source>
        <dbReference type="ARBA" id="ARBA00025198"/>
    </source>
</evidence>
<evidence type="ECO:0000256" key="2">
    <source>
        <dbReference type="ARBA" id="ARBA00005513"/>
    </source>
</evidence>
<dbReference type="NCBIfam" id="NF004412">
    <property type="entry name" value="PRK05759.1-3"/>
    <property type="match status" value="1"/>
</dbReference>
<comment type="caution">
    <text evidence="17">The sequence shown here is derived from an EMBL/GenBank/DDBJ whole genome shotgun (WGS) entry which is preliminary data.</text>
</comment>
<accession>A0ABV3D8Y7</accession>
<dbReference type="NCBIfam" id="TIGR01144">
    <property type="entry name" value="ATP_synt_b"/>
    <property type="match status" value="1"/>
</dbReference>
<evidence type="ECO:0000256" key="6">
    <source>
        <dbReference type="ARBA" id="ARBA00022692"/>
    </source>
</evidence>
<gene>
    <name evidence="14" type="primary">atpF</name>
    <name evidence="17" type="ORF">AB0C36_01710</name>
</gene>
<comment type="function">
    <text evidence="14">Component of the F(0) channel, it forms part of the peripheral stalk, linking F(1) to F(0).</text>
</comment>
<keyword evidence="8 14" id="KW-1133">Transmembrane helix</keyword>
<evidence type="ECO:0000256" key="13">
    <source>
        <dbReference type="ARBA" id="ARBA00025830"/>
    </source>
</evidence>
<evidence type="ECO:0000313" key="18">
    <source>
        <dbReference type="Proteomes" id="UP001551482"/>
    </source>
</evidence>
<evidence type="ECO:0000256" key="5">
    <source>
        <dbReference type="ARBA" id="ARBA00022547"/>
    </source>
</evidence>
<dbReference type="Pfam" id="PF00430">
    <property type="entry name" value="ATP-synt_B"/>
    <property type="match status" value="1"/>
</dbReference>
<evidence type="ECO:0000256" key="10">
    <source>
        <dbReference type="ARBA" id="ARBA00023136"/>
    </source>
</evidence>
<evidence type="ECO:0000256" key="16">
    <source>
        <dbReference type="SAM" id="Coils"/>
    </source>
</evidence>
<evidence type="ECO:0000256" key="3">
    <source>
        <dbReference type="ARBA" id="ARBA00022448"/>
    </source>
</evidence>
<keyword evidence="3 14" id="KW-0813">Transport</keyword>
<proteinExistence type="inferred from homology"/>
<dbReference type="InterPro" id="IPR005864">
    <property type="entry name" value="ATP_synth_F0_bsu_bac"/>
</dbReference>
<evidence type="ECO:0000256" key="4">
    <source>
        <dbReference type="ARBA" id="ARBA00022475"/>
    </source>
</evidence>
<protein>
    <recommendedName>
        <fullName evidence="14">ATP synthase subunit b</fullName>
    </recommendedName>
    <alternativeName>
        <fullName evidence="14">ATP synthase F(0) sector subunit b</fullName>
    </alternativeName>
    <alternativeName>
        <fullName evidence="14">ATPase subunit I</fullName>
    </alternativeName>
    <alternativeName>
        <fullName evidence="14">F-type ATPase subunit b</fullName>
        <shortName evidence="14">F-ATPase subunit b</shortName>
    </alternativeName>
</protein>
<sequence length="188" mass="20628">MIYLASGEEEMNPLLPPLDEIIIGGVAFLIVFFFLGKVLLPKIKKTLEERTDAIEGGLARAEEAQAEAQAELERYRAQLIDARREAGRLTEDAREQGAAALSEMRAEGARIKDEIVASGHAQIEADRKQASTVLRQDIGKLATELAGRIVGESLEDEARQRRIVDRFLDELDARAAEGTSAQTSGQVR</sequence>
<evidence type="ECO:0000256" key="9">
    <source>
        <dbReference type="ARBA" id="ARBA00023065"/>
    </source>
</evidence>
<dbReference type="Proteomes" id="UP001551482">
    <property type="component" value="Unassembled WGS sequence"/>
</dbReference>
<dbReference type="SUPFAM" id="SSF81573">
    <property type="entry name" value="F1F0 ATP synthase subunit B, membrane domain"/>
    <property type="match status" value="1"/>
</dbReference>